<keyword evidence="1" id="KW-0479">Metal-binding</keyword>
<dbReference type="Gene3D" id="1.25.40.20">
    <property type="entry name" value="Ankyrin repeat-containing domain"/>
    <property type="match status" value="1"/>
</dbReference>
<organism evidence="4 5">
    <name type="scientific">Rhynchophorus ferrugineus</name>
    <name type="common">Red palm weevil</name>
    <name type="synonym">Curculio ferrugineus</name>
    <dbReference type="NCBI Taxonomy" id="354439"/>
    <lineage>
        <taxon>Eukaryota</taxon>
        <taxon>Metazoa</taxon>
        <taxon>Ecdysozoa</taxon>
        <taxon>Arthropoda</taxon>
        <taxon>Hexapoda</taxon>
        <taxon>Insecta</taxon>
        <taxon>Pterygota</taxon>
        <taxon>Neoptera</taxon>
        <taxon>Endopterygota</taxon>
        <taxon>Coleoptera</taxon>
        <taxon>Polyphaga</taxon>
        <taxon>Cucujiformia</taxon>
        <taxon>Curculionidae</taxon>
        <taxon>Dryophthorinae</taxon>
        <taxon>Rhynchophorus</taxon>
    </lineage>
</organism>
<evidence type="ECO:0000256" key="1">
    <source>
        <dbReference type="ARBA" id="ARBA00022723"/>
    </source>
</evidence>
<dbReference type="PROSITE" id="PS50297">
    <property type="entry name" value="ANK_REP_REGION"/>
    <property type="match status" value="1"/>
</dbReference>
<dbReference type="AlphaFoldDB" id="A0A834I6N1"/>
<dbReference type="InterPro" id="IPR002110">
    <property type="entry name" value="Ankyrin_rpt"/>
</dbReference>
<keyword evidence="2" id="KW-0862">Zinc</keyword>
<dbReference type="PANTHER" id="PTHR23180:SF399">
    <property type="entry name" value="BLOWN FUSE, ISOFORM A-RELATED"/>
    <property type="match status" value="1"/>
</dbReference>
<gene>
    <name evidence="4" type="ORF">GWI33_012379</name>
</gene>
<keyword evidence="5" id="KW-1185">Reference proteome</keyword>
<evidence type="ECO:0000256" key="2">
    <source>
        <dbReference type="ARBA" id="ARBA00022833"/>
    </source>
</evidence>
<keyword evidence="3" id="KW-0040">ANK repeat</keyword>
<dbReference type="EMBL" id="JAACXV010011722">
    <property type="protein sequence ID" value="KAF7274959.1"/>
    <property type="molecule type" value="Genomic_DNA"/>
</dbReference>
<dbReference type="GO" id="GO:0046872">
    <property type="term" value="F:metal ion binding"/>
    <property type="evidence" value="ECO:0007669"/>
    <property type="project" value="UniProtKB-KW"/>
</dbReference>
<dbReference type="Proteomes" id="UP000625711">
    <property type="component" value="Unassembled WGS sequence"/>
</dbReference>
<dbReference type="PROSITE" id="PS50088">
    <property type="entry name" value="ANK_REPEAT"/>
    <property type="match status" value="1"/>
</dbReference>
<evidence type="ECO:0000256" key="3">
    <source>
        <dbReference type="PROSITE-ProRule" id="PRU00023"/>
    </source>
</evidence>
<dbReference type="GO" id="GO:0005096">
    <property type="term" value="F:GTPase activator activity"/>
    <property type="evidence" value="ECO:0007669"/>
    <property type="project" value="InterPro"/>
</dbReference>
<dbReference type="OrthoDB" id="10070851at2759"/>
<dbReference type="InterPro" id="IPR036770">
    <property type="entry name" value="Ankyrin_rpt-contain_sf"/>
</dbReference>
<dbReference type="SUPFAM" id="SSF48403">
    <property type="entry name" value="Ankyrin repeat"/>
    <property type="match status" value="1"/>
</dbReference>
<sequence length="120" mass="13510">MPCAYLLLNGAKINAQDQNGKTPLLLATQEGHTAQVCLFLKYKADQHIEDDEGKLPLAIAEQKEHADIVTLLRLGRLNEEMKDSEPGVSGDDMFNYVVRDFSQLAYSHPEKLQRTKNEPE</sequence>
<dbReference type="InterPro" id="IPR045258">
    <property type="entry name" value="ACAP1/2/3-like"/>
</dbReference>
<evidence type="ECO:0000313" key="4">
    <source>
        <dbReference type="EMBL" id="KAF7274959.1"/>
    </source>
</evidence>
<feature type="repeat" description="ANK" evidence="3">
    <location>
        <begin position="19"/>
        <end position="51"/>
    </location>
</feature>
<accession>A0A834I6N1</accession>
<reference evidence="4" key="1">
    <citation type="submission" date="2020-08" db="EMBL/GenBank/DDBJ databases">
        <title>Genome sequencing and assembly of the red palm weevil Rhynchophorus ferrugineus.</title>
        <authorList>
            <person name="Dias G.B."/>
            <person name="Bergman C.M."/>
            <person name="Manee M."/>
        </authorList>
    </citation>
    <scope>NUCLEOTIDE SEQUENCE</scope>
    <source>
        <strain evidence="4">AA-2017</strain>
        <tissue evidence="4">Whole larva</tissue>
    </source>
</reference>
<evidence type="ECO:0000313" key="5">
    <source>
        <dbReference type="Proteomes" id="UP000625711"/>
    </source>
</evidence>
<protein>
    <submittedName>
        <fullName evidence="4">Uncharacterized protein</fullName>
    </submittedName>
</protein>
<name>A0A834I6N1_RHYFE</name>
<dbReference type="Pfam" id="PF12796">
    <property type="entry name" value="Ank_2"/>
    <property type="match status" value="1"/>
</dbReference>
<comment type="caution">
    <text evidence="4">The sequence shown here is derived from an EMBL/GenBank/DDBJ whole genome shotgun (WGS) entry which is preliminary data.</text>
</comment>
<proteinExistence type="predicted"/>
<dbReference type="PANTHER" id="PTHR23180">
    <property type="entry name" value="CENTAURIN/ARF"/>
    <property type="match status" value="1"/>
</dbReference>